<feature type="transmembrane region" description="Helical" evidence="1">
    <location>
        <begin position="52"/>
        <end position="70"/>
    </location>
</feature>
<dbReference type="EMBL" id="MWBQ01000040">
    <property type="protein sequence ID" value="OQA60126.1"/>
    <property type="molecule type" value="Genomic_DNA"/>
</dbReference>
<organism evidence="2">
    <name type="scientific">Candidatus Atribacter allofermentans</name>
    <dbReference type="NCBI Taxonomy" id="1852833"/>
    <lineage>
        <taxon>Bacteria</taxon>
        <taxon>Pseudomonadati</taxon>
        <taxon>Atribacterota</taxon>
        <taxon>Atribacteria</taxon>
        <taxon>Atribacterales</taxon>
        <taxon>Atribacteraceae</taxon>
        <taxon>Atribacter</taxon>
    </lineage>
</organism>
<reference evidence="2" key="1">
    <citation type="submission" date="2017-02" db="EMBL/GenBank/DDBJ databases">
        <title>Delving into the versatile metabolic prowess of the omnipresent phylum Bacteroidetes.</title>
        <authorList>
            <person name="Nobu M.K."/>
            <person name="Mei R."/>
            <person name="Narihiro T."/>
            <person name="Kuroda K."/>
            <person name="Liu W.-T."/>
        </authorList>
    </citation>
    <scope>NUCLEOTIDE SEQUENCE</scope>
    <source>
        <strain evidence="2">ADurb.Bin276</strain>
    </source>
</reference>
<dbReference type="NCBIfam" id="TIGR02230">
    <property type="entry name" value="ATPase_gene1"/>
    <property type="match status" value="1"/>
</dbReference>
<keyword evidence="1" id="KW-0472">Membrane</keyword>
<dbReference type="AlphaFoldDB" id="A0A1V5T037"/>
<accession>A0A1V5T037</accession>
<name>A0A1V5T037_9BACT</name>
<comment type="caution">
    <text evidence="2">The sequence shown here is derived from an EMBL/GenBank/DDBJ whole genome shotgun (WGS) entry which is preliminary data.</text>
</comment>
<dbReference type="Pfam" id="PF09527">
    <property type="entry name" value="ATPase_gene1"/>
    <property type="match status" value="1"/>
</dbReference>
<keyword evidence="1" id="KW-1133">Transmembrane helix</keyword>
<evidence type="ECO:0000256" key="1">
    <source>
        <dbReference type="SAM" id="Phobius"/>
    </source>
</evidence>
<dbReference type="InterPro" id="IPR011744">
    <property type="entry name" value="ATPase_gene1"/>
</dbReference>
<dbReference type="Proteomes" id="UP000485569">
    <property type="component" value="Unassembled WGS sequence"/>
</dbReference>
<keyword evidence="1" id="KW-0812">Transmembrane</keyword>
<gene>
    <name evidence="2" type="ORF">BWY41_00669</name>
</gene>
<proteinExistence type="predicted"/>
<evidence type="ECO:0000313" key="2">
    <source>
        <dbReference type="EMBL" id="OQA60126.1"/>
    </source>
</evidence>
<sequence length="92" mass="11362">MKNYHRNKDENIWKHFGQIWDISWMTVAPIILGLFLGQYLDRKYPKGFSWTLSMLILGIFFAFYNLYQFFDKEIKKYEKKDKKNEHDNQNHH</sequence>
<feature type="transmembrane region" description="Helical" evidence="1">
    <location>
        <begin position="21"/>
        <end position="40"/>
    </location>
</feature>
<protein>
    <submittedName>
        <fullName evidence="2">Putative F0F1-ATPase</fullName>
    </submittedName>
</protein>
<dbReference type="InterPro" id="IPR032820">
    <property type="entry name" value="ATPase_put"/>
</dbReference>